<feature type="region of interest" description="Disordered" evidence="1">
    <location>
        <begin position="684"/>
        <end position="708"/>
    </location>
</feature>
<dbReference type="Proteomes" id="UP000752171">
    <property type="component" value="Unassembled WGS sequence"/>
</dbReference>
<accession>A0A8T2KXY3</accession>
<gene>
    <name evidence="2" type="ORF">AMEX_G23772</name>
</gene>
<feature type="compositionally biased region" description="Polar residues" evidence="1">
    <location>
        <begin position="684"/>
        <end position="698"/>
    </location>
</feature>
<organism evidence="2 3">
    <name type="scientific">Astyanax mexicanus</name>
    <name type="common">Blind cave fish</name>
    <name type="synonym">Astyanax fasciatus mexicanus</name>
    <dbReference type="NCBI Taxonomy" id="7994"/>
    <lineage>
        <taxon>Eukaryota</taxon>
        <taxon>Metazoa</taxon>
        <taxon>Chordata</taxon>
        <taxon>Craniata</taxon>
        <taxon>Vertebrata</taxon>
        <taxon>Euteleostomi</taxon>
        <taxon>Actinopterygii</taxon>
        <taxon>Neopterygii</taxon>
        <taxon>Teleostei</taxon>
        <taxon>Ostariophysi</taxon>
        <taxon>Characiformes</taxon>
        <taxon>Characoidei</taxon>
        <taxon>Acestrorhamphidae</taxon>
        <taxon>Acestrorhamphinae</taxon>
        <taxon>Astyanax</taxon>
    </lineage>
</organism>
<proteinExistence type="predicted"/>
<comment type="caution">
    <text evidence="2">The sequence shown here is derived from an EMBL/GenBank/DDBJ whole genome shotgun (WGS) entry which is preliminary data.</text>
</comment>
<name>A0A8T2KXY3_ASTMX</name>
<reference evidence="2 3" key="1">
    <citation type="submission" date="2021-07" db="EMBL/GenBank/DDBJ databases">
        <authorList>
            <person name="Imarazene B."/>
            <person name="Zahm M."/>
            <person name="Klopp C."/>
            <person name="Cabau C."/>
            <person name="Beille S."/>
            <person name="Jouanno E."/>
            <person name="Castinel A."/>
            <person name="Lluch J."/>
            <person name="Gil L."/>
            <person name="Kuchtly C."/>
            <person name="Lopez Roques C."/>
            <person name="Donnadieu C."/>
            <person name="Parrinello H."/>
            <person name="Journot L."/>
            <person name="Du K."/>
            <person name="Schartl M."/>
            <person name="Retaux S."/>
            <person name="Guiguen Y."/>
        </authorList>
    </citation>
    <scope>NUCLEOTIDE SEQUENCE [LARGE SCALE GENOMIC DNA]</scope>
    <source>
        <strain evidence="2">Pach_M1</strain>
        <tissue evidence="2">Testis</tissue>
    </source>
</reference>
<protein>
    <submittedName>
        <fullName evidence="2">Uncharacterized protein</fullName>
    </submittedName>
</protein>
<sequence>MNSTNMPDNFLTQRLNVEEQLQGGWHYSAAQYSNTFMVEPHAHQMPYQICCTDYLHSAPSWLPFGGLHHYGQFMSQWFYNSQGMVYHPAYPYYGYQTSLETSHEVVDATSFHYQTLHQPNFASDQGINDDVSMVPSFVEVPHLAVTHTGGLDLAYNLSTRAQVPAHLTYHDLQRFGDRRLVFPVPHPSLPEVTSPEDISEIHQRPVEPVEFGDACADTGSMRFHRFHPLEIENHSSQHVYPEACTEHFPERAEFCDGPVSAASEASPTMNLLNSMCQANPDFHNNLTFNNWSGSAYPTFPEVASLEDNTSFFQCENETYQPPVEAEFEEASVDLRSMGFHPWATQDHHSDSVDRVASRVECSDGLVLTTEAASNHYDPLCPTNTDFEDLNNWSISVDPMFPEVTSLGNSMMFLQCDPEAEILETYLPPAKAEFAEACPEPGSMGFEDSMDYKEHFPERAQFCDGLISTTEADSTHYNQPCLATTDFKDLNLWSDSLEDTAEFFKCEPETEISMISQPPVEVELGEACADTESMRVHQTMTQDHFSDHADLVDGTEHFQERAEFCDGPVSTTEAITTQYDQPCHAQTDFKDLNIWSDSLEPTCPEVTALDDTTELFQCEPEAETSDISQLSVKPEFGEACAETGSMRVHHTMTQDHFSDHADCTEHLQERAEFCDGFVSTTEAAKTTNPDLQNHNNESGTLKDLKHPEVTPLKDTMSLCKISQPPVEESEPMQI</sequence>
<dbReference type="AlphaFoldDB" id="A0A8T2KXY3"/>
<evidence type="ECO:0000256" key="1">
    <source>
        <dbReference type="SAM" id="MobiDB-lite"/>
    </source>
</evidence>
<evidence type="ECO:0000313" key="3">
    <source>
        <dbReference type="Proteomes" id="UP000752171"/>
    </source>
</evidence>
<evidence type="ECO:0000313" key="2">
    <source>
        <dbReference type="EMBL" id="KAG9263714.1"/>
    </source>
</evidence>
<dbReference type="EMBL" id="JAICCE010000020">
    <property type="protein sequence ID" value="KAG9263714.1"/>
    <property type="molecule type" value="Genomic_DNA"/>
</dbReference>